<dbReference type="InterPro" id="IPR002591">
    <property type="entry name" value="Phosphodiest/P_Trfase"/>
</dbReference>
<gene>
    <name evidence="1" type="ORF">RSO01_45320</name>
</gene>
<dbReference type="SUPFAM" id="SSF53649">
    <property type="entry name" value="Alkaline phosphatase-like"/>
    <property type="match status" value="1"/>
</dbReference>
<dbReference type="AlphaFoldDB" id="A0A512NEK6"/>
<keyword evidence="2" id="KW-1185">Reference proteome</keyword>
<reference evidence="1 2" key="1">
    <citation type="submission" date="2019-07" db="EMBL/GenBank/DDBJ databases">
        <title>Whole genome shotgun sequence of Reyranella soli NBRC 108950.</title>
        <authorList>
            <person name="Hosoyama A."/>
            <person name="Uohara A."/>
            <person name="Ohji S."/>
            <person name="Ichikawa N."/>
        </authorList>
    </citation>
    <scope>NUCLEOTIDE SEQUENCE [LARGE SCALE GENOMIC DNA]</scope>
    <source>
        <strain evidence="1 2">NBRC 108950</strain>
    </source>
</reference>
<dbReference type="PANTHER" id="PTHR10151">
    <property type="entry name" value="ECTONUCLEOTIDE PYROPHOSPHATASE/PHOSPHODIESTERASE"/>
    <property type="match status" value="1"/>
</dbReference>
<evidence type="ECO:0000313" key="1">
    <source>
        <dbReference type="EMBL" id="GEP57366.1"/>
    </source>
</evidence>
<dbReference type="Proteomes" id="UP000321058">
    <property type="component" value="Unassembled WGS sequence"/>
</dbReference>
<dbReference type="PANTHER" id="PTHR10151:SF120">
    <property type="entry name" value="BIS(5'-ADENOSYL)-TRIPHOSPHATASE"/>
    <property type="match status" value="1"/>
</dbReference>
<dbReference type="OrthoDB" id="9779418at2"/>
<dbReference type="Pfam" id="PF01663">
    <property type="entry name" value="Phosphodiest"/>
    <property type="match status" value="1"/>
</dbReference>
<proteinExistence type="predicted"/>
<sequence length="494" mass="52626">MTTNRTRVLIVLFDGLRPDLIGPTTTPNLHRLQQQGVTLARQRTVWPSETRTALTSLVTGTSPAGHGIVGNSYLDRTHMPPRYADTGDDRAVETLDAVAGGRLIGTPSLGETLASHDRTLAVLASNSAGATRLLNHKARKLGQLTLSGHHPRVATSTEMLASIEARLGPPPPSEPKGTSDLAAQQWMTSAFLDIVWPEIAPDVTILSYSEPDVSSHYIGTAAPATLQAIAFTDAQFGRVLDWWEAEGRDAGVQVIVASDHGHVTARRRASVGDALATVGLRCGRADEPGVDAILIPSQTGALYLREPSDEIIRRAVAAMMEAPWCGPVFTAARTGTEGIAPGSFARHLALVEHARSADIMFCYRTDDDPDPFGLPGGTWSQDWPLGFGIHGGLHKKEMASVGIMAGSAFKSGHQSSTASGIGDFAPTILSLLQIGRPAGITGRVLDETFSRAVADLPAMQEDAHEIASGAYRQGLLRLRVGDTIYLDHGWAESR</sequence>
<dbReference type="EMBL" id="BKAJ01000078">
    <property type="protein sequence ID" value="GEP57366.1"/>
    <property type="molecule type" value="Genomic_DNA"/>
</dbReference>
<comment type="caution">
    <text evidence="1">The sequence shown here is derived from an EMBL/GenBank/DDBJ whole genome shotgun (WGS) entry which is preliminary data.</text>
</comment>
<dbReference type="RefSeq" id="WP_147151739.1">
    <property type="nucleotide sequence ID" value="NZ_BKAJ01000078.1"/>
</dbReference>
<evidence type="ECO:0000313" key="2">
    <source>
        <dbReference type="Proteomes" id="UP000321058"/>
    </source>
</evidence>
<name>A0A512NEK6_9HYPH</name>
<dbReference type="InterPro" id="IPR017850">
    <property type="entry name" value="Alkaline_phosphatase_core_sf"/>
</dbReference>
<dbReference type="GO" id="GO:0016787">
    <property type="term" value="F:hydrolase activity"/>
    <property type="evidence" value="ECO:0007669"/>
    <property type="project" value="UniProtKB-ARBA"/>
</dbReference>
<evidence type="ECO:0008006" key="3">
    <source>
        <dbReference type="Google" id="ProtNLM"/>
    </source>
</evidence>
<protein>
    <recommendedName>
        <fullName evidence="3">Nucleotide pyrophosphatase</fullName>
    </recommendedName>
</protein>
<organism evidence="1 2">
    <name type="scientific">Reyranella soli</name>
    <dbReference type="NCBI Taxonomy" id="1230389"/>
    <lineage>
        <taxon>Bacteria</taxon>
        <taxon>Pseudomonadati</taxon>
        <taxon>Pseudomonadota</taxon>
        <taxon>Alphaproteobacteria</taxon>
        <taxon>Hyphomicrobiales</taxon>
        <taxon>Reyranellaceae</taxon>
        <taxon>Reyranella</taxon>
    </lineage>
</organism>
<accession>A0A512NEK6</accession>
<dbReference type="Gene3D" id="3.40.720.10">
    <property type="entry name" value="Alkaline Phosphatase, subunit A"/>
    <property type="match status" value="2"/>
</dbReference>